<dbReference type="SUPFAM" id="SSF53474">
    <property type="entry name" value="alpha/beta-Hydrolases"/>
    <property type="match status" value="1"/>
</dbReference>
<dbReference type="AlphaFoldDB" id="A0A9D2RZE8"/>
<evidence type="ECO:0000256" key="1">
    <source>
        <dbReference type="ARBA" id="ARBA00010040"/>
    </source>
</evidence>
<dbReference type="Gene3D" id="3.40.50.1820">
    <property type="entry name" value="alpha/beta hydrolase"/>
    <property type="match status" value="1"/>
</dbReference>
<evidence type="ECO:0000313" key="5">
    <source>
        <dbReference type="EMBL" id="HJB36980.1"/>
    </source>
</evidence>
<reference evidence="5" key="1">
    <citation type="journal article" date="2021" name="PeerJ">
        <title>Extensive microbial diversity within the chicken gut microbiome revealed by metagenomics and culture.</title>
        <authorList>
            <person name="Gilroy R."/>
            <person name="Ravi A."/>
            <person name="Getino M."/>
            <person name="Pursley I."/>
            <person name="Horton D.L."/>
            <person name="Alikhan N.F."/>
            <person name="Baker D."/>
            <person name="Gharbi K."/>
            <person name="Hall N."/>
            <person name="Watson M."/>
            <person name="Adriaenssens E.M."/>
            <person name="Foster-Nyarko E."/>
            <person name="Jarju S."/>
            <person name="Secka A."/>
            <person name="Antonio M."/>
            <person name="Oren A."/>
            <person name="Chaudhuri R.R."/>
            <person name="La Ragione R."/>
            <person name="Hildebrand F."/>
            <person name="Pallen M.J."/>
        </authorList>
    </citation>
    <scope>NUCLEOTIDE SEQUENCE</scope>
    <source>
        <strain evidence="5">ChiBcolR8-3208</strain>
    </source>
</reference>
<dbReference type="Pfam" id="PF00326">
    <property type="entry name" value="Peptidase_S9"/>
    <property type="match status" value="1"/>
</dbReference>
<dbReference type="Proteomes" id="UP000824214">
    <property type="component" value="Unassembled WGS sequence"/>
</dbReference>
<reference evidence="5" key="2">
    <citation type="submission" date="2021-04" db="EMBL/GenBank/DDBJ databases">
        <authorList>
            <person name="Gilroy R."/>
        </authorList>
    </citation>
    <scope>NUCLEOTIDE SEQUENCE</scope>
    <source>
        <strain evidence="5">ChiBcolR8-3208</strain>
    </source>
</reference>
<dbReference type="GO" id="GO:0006508">
    <property type="term" value="P:proteolysis"/>
    <property type="evidence" value="ECO:0007669"/>
    <property type="project" value="UniProtKB-KW"/>
</dbReference>
<gene>
    <name evidence="5" type="ORF">H9942_02800</name>
</gene>
<accession>A0A9D2RZE8</accession>
<dbReference type="FunFam" id="3.40.50.1820:FF:000028">
    <property type="entry name" value="S9 family peptidase"/>
    <property type="match status" value="1"/>
</dbReference>
<dbReference type="PANTHER" id="PTHR42776:SF27">
    <property type="entry name" value="DIPEPTIDYL PEPTIDASE FAMILY MEMBER 6"/>
    <property type="match status" value="1"/>
</dbReference>
<protein>
    <submittedName>
        <fullName evidence="5">S9 family peptidase</fullName>
    </submittedName>
</protein>
<dbReference type="SUPFAM" id="SSF82171">
    <property type="entry name" value="DPP6 N-terminal domain-like"/>
    <property type="match status" value="1"/>
</dbReference>
<feature type="domain" description="Peptidase S9 prolyl oligopeptidase catalytic" evidence="4">
    <location>
        <begin position="454"/>
        <end position="665"/>
    </location>
</feature>
<dbReference type="GO" id="GO:0004252">
    <property type="term" value="F:serine-type endopeptidase activity"/>
    <property type="evidence" value="ECO:0007669"/>
    <property type="project" value="TreeGrafter"/>
</dbReference>
<dbReference type="PANTHER" id="PTHR42776">
    <property type="entry name" value="SERINE PEPTIDASE S9 FAMILY MEMBER"/>
    <property type="match status" value="1"/>
</dbReference>
<name>A0A9D2RZE8_9FIRM</name>
<comment type="similarity">
    <text evidence="1">Belongs to the peptidase S9C family.</text>
</comment>
<dbReference type="EMBL" id="DWXZ01000049">
    <property type="protein sequence ID" value="HJB36980.1"/>
    <property type="molecule type" value="Genomic_DNA"/>
</dbReference>
<keyword evidence="2" id="KW-0645">Protease</keyword>
<proteinExistence type="inferred from homology"/>
<comment type="caution">
    <text evidence="5">The sequence shown here is derived from an EMBL/GenBank/DDBJ whole genome shotgun (WGS) entry which is preliminary data.</text>
</comment>
<dbReference type="InterPro" id="IPR029058">
    <property type="entry name" value="AB_hydrolase_fold"/>
</dbReference>
<keyword evidence="3" id="KW-0378">Hydrolase</keyword>
<dbReference type="InterPro" id="IPR001375">
    <property type="entry name" value="Peptidase_S9_cat"/>
</dbReference>
<dbReference type="InterPro" id="IPR011042">
    <property type="entry name" value="6-blade_b-propeller_TolB-like"/>
</dbReference>
<dbReference type="Gene3D" id="2.120.10.30">
    <property type="entry name" value="TolB, C-terminal domain"/>
    <property type="match status" value="1"/>
</dbReference>
<evidence type="ECO:0000259" key="4">
    <source>
        <dbReference type="Pfam" id="PF00326"/>
    </source>
</evidence>
<evidence type="ECO:0000313" key="6">
    <source>
        <dbReference type="Proteomes" id="UP000824214"/>
    </source>
</evidence>
<evidence type="ECO:0000256" key="3">
    <source>
        <dbReference type="ARBA" id="ARBA00022801"/>
    </source>
</evidence>
<evidence type="ECO:0000256" key="2">
    <source>
        <dbReference type="ARBA" id="ARBA00022670"/>
    </source>
</evidence>
<sequence length="666" mass="75169">MEALRIDAFSNYTFLSGLRCGPQGELAFVAAQAEMEENSYRRDLWIKPPQGEPLQLTADGKTGGFLWDGPHTLLFQSGRHPQQKQRLEAGEEFTAFYRLDIRGGEAKLAFTVPLAASLAEKVQEGVYLLSVDWDLRFSKAYAMKTAAKEALLAEKKEEKDYQVLDELPFYFNGAGYVNKHRTALFLFEEESGKLTRLTKESFDVSSAHLSPDGTQLLFTGESYTTKRKLRSGVYRYDFATGETAQLLAPRTYSLYDALWWGEKVLLLATDHKRYGMNENVQFYTLEPATGEVSLLAPYEEAVGSSVGSDCRLGGGREWVAQDGKLYFVATIRNASQVFCLEANGDIRPVYTQEGSVDCIDAAGGTLYFIGMQDMKLQELYAWDEAAQERVQLTAFNEQALAGAYVALPEKLTFTNDGIDLDGWVLRPKDFDPQKVYPAILDIHGGPKTVYGEVFYHEMQYWASQGWFVFFCNPRGGDGRGNQFADLRGKYGTIDYSDIMAFTDKVLEKYPQIDAQKLCVTGGSYGGFMTNWIIGHTNRFRAAATQRSIANWVGFGFTSDIGEDFARDQMGLGARGNVWNSMEKMWFHSPLKYLDKAATPTLVLHSDEDYRCPLSEGYQVYAALQQRGVETRMVIFHGENHELSRGGKPRHRVRRLKEITQWFARHI</sequence>
<organism evidence="5 6">
    <name type="scientific">Candidatus Acutalibacter ornithocaccae</name>
    <dbReference type="NCBI Taxonomy" id="2838416"/>
    <lineage>
        <taxon>Bacteria</taxon>
        <taxon>Bacillati</taxon>
        <taxon>Bacillota</taxon>
        <taxon>Clostridia</taxon>
        <taxon>Eubacteriales</taxon>
        <taxon>Acutalibacteraceae</taxon>
        <taxon>Acutalibacter</taxon>
    </lineage>
</organism>